<dbReference type="Pfam" id="PF02351">
    <property type="entry name" value="GDNF"/>
    <property type="match status" value="2"/>
</dbReference>
<dbReference type="InterPro" id="IPR037193">
    <property type="entry name" value="GDNF_alpha"/>
</dbReference>
<dbReference type="PANTHER" id="PTHR10269:SF1">
    <property type="entry name" value="GDNF FAMILY RECEPTOR ALPHA-LIKE"/>
    <property type="match status" value="1"/>
</dbReference>
<dbReference type="RefSeq" id="XP_060045994.1">
    <property type="nucleotide sequence ID" value="XM_060190011.1"/>
</dbReference>
<protein>
    <submittedName>
        <fullName evidence="10">GDNF family receptor alpha-like isoform X2</fullName>
    </submittedName>
</protein>
<comment type="similarity">
    <text evidence="2">Belongs to the GDNFR family.</text>
</comment>
<evidence type="ECO:0000259" key="8">
    <source>
        <dbReference type="SMART" id="SM00907"/>
    </source>
</evidence>
<evidence type="ECO:0000256" key="4">
    <source>
        <dbReference type="ARBA" id="ARBA00022729"/>
    </source>
</evidence>
<sequence length="325" mass="36272">MEDACDVSGNHCKLKNPSNCNNSIQSLVNTNSEFKGCLCTDDLYCTIGKMFGQKCINESEESTLASNLTSQSNTTQWLYEIDMSLIIPRSDCVMATHFCQDSEHCTLLYENFKRNCGRESERCKTLEGSHLCAALSKGLRGTILWNCQCNDHSKSECVEIWKSLFEDVCVPGAQRNQIPAISEEYDDEFNQYTVSDNKKEDNKVKWNLSTLSSHGINGILSCMEVAEACVGDMVCNTQLAPYLKACSANGSLCDVKHCQAAIRFFYQNMPFNIAQMLAFCDCAQSDLPCQQSKEALHSKPCAMNIVPPPTCLNVIHSCRNDELCR</sequence>
<evidence type="ECO:0000256" key="6">
    <source>
        <dbReference type="ARBA" id="ARBA00023170"/>
    </source>
</evidence>
<evidence type="ECO:0000313" key="9">
    <source>
        <dbReference type="Proteomes" id="UP001652624"/>
    </source>
</evidence>
<dbReference type="InterPro" id="IPR016017">
    <property type="entry name" value="GDNF/GAS1"/>
</dbReference>
<accession>A0ABM3XAZ0</accession>
<evidence type="ECO:0000256" key="7">
    <source>
        <dbReference type="ARBA" id="ARBA00023180"/>
    </source>
</evidence>
<keyword evidence="5" id="KW-0472">Membrane</keyword>
<evidence type="ECO:0000256" key="2">
    <source>
        <dbReference type="ARBA" id="ARBA00005961"/>
    </source>
</evidence>
<evidence type="ECO:0000256" key="5">
    <source>
        <dbReference type="ARBA" id="ARBA00023136"/>
    </source>
</evidence>
<keyword evidence="4" id="KW-0732">Signal</keyword>
<name>A0ABM3XAZ0_ERIEU</name>
<evidence type="ECO:0000256" key="1">
    <source>
        <dbReference type="ARBA" id="ARBA00004236"/>
    </source>
</evidence>
<organism evidence="9 10">
    <name type="scientific">Erinaceus europaeus</name>
    <name type="common">Western European hedgehog</name>
    <dbReference type="NCBI Taxonomy" id="9365"/>
    <lineage>
        <taxon>Eukaryota</taxon>
        <taxon>Metazoa</taxon>
        <taxon>Chordata</taxon>
        <taxon>Craniata</taxon>
        <taxon>Vertebrata</taxon>
        <taxon>Euteleostomi</taxon>
        <taxon>Mammalia</taxon>
        <taxon>Eutheria</taxon>
        <taxon>Laurasiatheria</taxon>
        <taxon>Eulipotyphla</taxon>
        <taxon>Erinaceidae</taxon>
        <taxon>Erinaceinae</taxon>
        <taxon>Erinaceus</taxon>
    </lineage>
</organism>
<evidence type="ECO:0000313" key="10">
    <source>
        <dbReference type="RefSeq" id="XP_060045994.1"/>
    </source>
</evidence>
<dbReference type="InterPro" id="IPR003438">
    <property type="entry name" value="GDNF_rcpt"/>
</dbReference>
<dbReference type="PANTHER" id="PTHR10269">
    <property type="entry name" value="GDNF RECEPTOR ALPHA"/>
    <property type="match status" value="1"/>
</dbReference>
<dbReference type="Proteomes" id="UP001652624">
    <property type="component" value="Chromosome 4"/>
</dbReference>
<dbReference type="GeneID" id="103107715"/>
<keyword evidence="3" id="KW-1003">Cell membrane</keyword>
<comment type="subcellular location">
    <subcellularLocation>
        <location evidence="1">Cell membrane</location>
    </subcellularLocation>
</comment>
<feature type="domain" description="GDNF/GAS1" evidence="8">
    <location>
        <begin position="92"/>
        <end position="169"/>
    </location>
</feature>
<dbReference type="SUPFAM" id="SSF110035">
    <property type="entry name" value="GDNF receptor-like"/>
    <property type="match status" value="2"/>
</dbReference>
<dbReference type="SMART" id="SM00907">
    <property type="entry name" value="GDNF"/>
    <property type="match status" value="2"/>
</dbReference>
<proteinExistence type="inferred from homology"/>
<keyword evidence="6" id="KW-0675">Receptor</keyword>
<evidence type="ECO:0000256" key="3">
    <source>
        <dbReference type="ARBA" id="ARBA00022475"/>
    </source>
</evidence>
<gene>
    <name evidence="10" type="primary">GFRAL</name>
</gene>
<keyword evidence="9" id="KW-1185">Reference proteome</keyword>
<feature type="domain" description="GDNF/GAS1" evidence="8">
    <location>
        <begin position="222"/>
        <end position="301"/>
    </location>
</feature>
<keyword evidence="7" id="KW-0325">Glycoprotein</keyword>
<reference evidence="10" key="1">
    <citation type="submission" date="2025-08" db="UniProtKB">
        <authorList>
            <consortium name="RefSeq"/>
        </authorList>
    </citation>
    <scope>IDENTIFICATION</scope>
</reference>